<dbReference type="Pfam" id="PF14778">
    <property type="entry name" value="ODR4-like"/>
    <property type="match status" value="1"/>
</dbReference>
<dbReference type="GO" id="GO:0008104">
    <property type="term" value="P:intracellular protein localization"/>
    <property type="evidence" value="ECO:0007669"/>
    <property type="project" value="TreeGrafter"/>
</dbReference>
<accession>A0AA36I6V1</accession>
<evidence type="ECO:0000256" key="1">
    <source>
        <dbReference type="ARBA" id="ARBA00004370"/>
    </source>
</evidence>
<protein>
    <recommendedName>
        <fullName evidence="9">Protein odr-4 homolog</fullName>
    </recommendedName>
</protein>
<keyword evidence="6" id="KW-0175">Coiled coil</keyword>
<evidence type="ECO:0000313" key="8">
    <source>
        <dbReference type="Proteomes" id="UP001178507"/>
    </source>
</evidence>
<evidence type="ECO:0000256" key="3">
    <source>
        <dbReference type="ARBA" id="ARBA00022692"/>
    </source>
</evidence>
<keyword evidence="5" id="KW-0472">Membrane</keyword>
<dbReference type="AlphaFoldDB" id="A0AA36I6V1"/>
<dbReference type="PANTHER" id="PTHR33966:SF1">
    <property type="entry name" value="PROTEIN ODR-4 HOMOLOG"/>
    <property type="match status" value="1"/>
</dbReference>
<proteinExistence type="inferred from homology"/>
<evidence type="ECO:0000256" key="2">
    <source>
        <dbReference type="ARBA" id="ARBA00010131"/>
    </source>
</evidence>
<keyword evidence="3" id="KW-0812">Transmembrane</keyword>
<gene>
    <name evidence="7" type="ORF">EVOR1521_LOCUS9380</name>
</gene>
<dbReference type="EMBL" id="CAUJNA010000841">
    <property type="protein sequence ID" value="CAJ1381817.1"/>
    <property type="molecule type" value="Genomic_DNA"/>
</dbReference>
<reference evidence="7" key="1">
    <citation type="submission" date="2023-08" db="EMBL/GenBank/DDBJ databases">
        <authorList>
            <person name="Chen Y."/>
            <person name="Shah S."/>
            <person name="Dougan E. K."/>
            <person name="Thang M."/>
            <person name="Chan C."/>
        </authorList>
    </citation>
    <scope>NUCLEOTIDE SEQUENCE</scope>
</reference>
<feature type="coiled-coil region" evidence="6">
    <location>
        <begin position="264"/>
        <end position="298"/>
    </location>
</feature>
<evidence type="ECO:0000256" key="6">
    <source>
        <dbReference type="SAM" id="Coils"/>
    </source>
</evidence>
<comment type="caution">
    <text evidence="7">The sequence shown here is derived from an EMBL/GenBank/DDBJ whole genome shotgun (WGS) entry which is preliminary data.</text>
</comment>
<keyword evidence="8" id="KW-1185">Reference proteome</keyword>
<evidence type="ECO:0000256" key="5">
    <source>
        <dbReference type="ARBA" id="ARBA00023136"/>
    </source>
</evidence>
<dbReference type="InterPro" id="IPR029454">
    <property type="entry name" value="ODR-4-like"/>
</dbReference>
<evidence type="ECO:0008006" key="9">
    <source>
        <dbReference type="Google" id="ProtNLM"/>
    </source>
</evidence>
<evidence type="ECO:0000256" key="4">
    <source>
        <dbReference type="ARBA" id="ARBA00022989"/>
    </source>
</evidence>
<dbReference type="GO" id="GO:0016020">
    <property type="term" value="C:membrane"/>
    <property type="evidence" value="ECO:0007669"/>
    <property type="project" value="UniProtKB-SubCell"/>
</dbReference>
<evidence type="ECO:0000313" key="7">
    <source>
        <dbReference type="EMBL" id="CAJ1381817.1"/>
    </source>
</evidence>
<dbReference type="Proteomes" id="UP001178507">
    <property type="component" value="Unassembled WGS sequence"/>
</dbReference>
<keyword evidence="4" id="KW-1133">Transmembrane helix</keyword>
<dbReference type="PANTHER" id="PTHR33966">
    <property type="entry name" value="PROTEIN ODR-4 HOMOLOG"/>
    <property type="match status" value="1"/>
</dbReference>
<comment type="subcellular location">
    <subcellularLocation>
        <location evidence="1">Membrane</location>
    </subcellularLocation>
</comment>
<comment type="similarity">
    <text evidence="2">Belongs to the ODR-4 family.</text>
</comment>
<sequence>MAKKGTFNGSFFSNFASRLHGTPVRFGLLLGQQVEGGLGDVVFAAPTPAQLGEDGEPAAVPKDTAALLRSSTGGVAFAEWAVQHAEAVRKLLPAGLEPLGCFTVASEASAKDLAPLLAPILRGFSEPLVLSIDPSTRKNTFWQLAVCAKPALRPAQMKADSYKEFLLLWTVTNIDVMVPQYSADDGIEKVAREVSRAVTESLKSSIVTIASDGGVAQVVDWKSESSLASAAAKDCQQLRVAFLRRGNGPFGQGSVRQRCVMAASALLLRRNGELREAVAKLREELAASAAERVRLALEECEQPGKLLNLPWRSLFTPQDLELPLWVGDYCMPDESHSAARERLGQLLCMPEEALSQAPEHLDEHIIFTAKHAGTYSAKELEKPAAAPAKPQQKAPLAVCLGLVVLLVAVAIPRLL</sequence>
<dbReference type="GO" id="GO:0012505">
    <property type="term" value="C:endomembrane system"/>
    <property type="evidence" value="ECO:0007669"/>
    <property type="project" value="TreeGrafter"/>
</dbReference>
<organism evidence="7 8">
    <name type="scientific">Effrenium voratum</name>
    <dbReference type="NCBI Taxonomy" id="2562239"/>
    <lineage>
        <taxon>Eukaryota</taxon>
        <taxon>Sar</taxon>
        <taxon>Alveolata</taxon>
        <taxon>Dinophyceae</taxon>
        <taxon>Suessiales</taxon>
        <taxon>Symbiodiniaceae</taxon>
        <taxon>Effrenium</taxon>
    </lineage>
</organism>
<name>A0AA36I6V1_9DINO</name>